<feature type="domain" description="Pseudouridine synthase RsuA/RluA-like" evidence="2">
    <location>
        <begin position="16"/>
        <end position="159"/>
    </location>
</feature>
<dbReference type="eggNOG" id="COG0564">
    <property type="taxonomic scope" value="Bacteria"/>
</dbReference>
<dbReference type="GO" id="GO:0009982">
    <property type="term" value="F:pseudouridine synthase activity"/>
    <property type="evidence" value="ECO:0007669"/>
    <property type="project" value="InterPro"/>
</dbReference>
<dbReference type="GO" id="GO:0140098">
    <property type="term" value="F:catalytic activity, acting on RNA"/>
    <property type="evidence" value="ECO:0007669"/>
    <property type="project" value="UniProtKB-ARBA"/>
</dbReference>
<organism evidence="3 4">
    <name type="scientific">Bernardetia litoralis (strain ATCC 23117 / DSM 6794 / NBRC 15988 / NCIMB 1366 / Fx l1 / Sio-4)</name>
    <name type="common">Flexibacter litoralis</name>
    <dbReference type="NCBI Taxonomy" id="880071"/>
    <lineage>
        <taxon>Bacteria</taxon>
        <taxon>Pseudomonadati</taxon>
        <taxon>Bacteroidota</taxon>
        <taxon>Cytophagia</taxon>
        <taxon>Cytophagales</taxon>
        <taxon>Bernardetiaceae</taxon>
        <taxon>Bernardetia</taxon>
    </lineage>
</organism>
<keyword evidence="4" id="KW-1185">Reference proteome</keyword>
<dbReference type="InterPro" id="IPR020103">
    <property type="entry name" value="PsdUridine_synth_cat_dom_sf"/>
</dbReference>
<evidence type="ECO:0000313" key="3">
    <source>
        <dbReference type="EMBL" id="AFM04109.1"/>
    </source>
</evidence>
<evidence type="ECO:0000313" key="4">
    <source>
        <dbReference type="Proteomes" id="UP000006054"/>
    </source>
</evidence>
<dbReference type="Proteomes" id="UP000006054">
    <property type="component" value="Chromosome"/>
</dbReference>
<name>I4AJH4_BERLS</name>
<dbReference type="RefSeq" id="WP_014797564.1">
    <property type="nucleotide sequence ID" value="NC_018018.1"/>
</dbReference>
<evidence type="ECO:0000259" key="2">
    <source>
        <dbReference type="Pfam" id="PF00849"/>
    </source>
</evidence>
<proteinExistence type="inferred from homology"/>
<dbReference type="Pfam" id="PF00849">
    <property type="entry name" value="PseudoU_synth_2"/>
    <property type="match status" value="1"/>
</dbReference>
<dbReference type="PANTHER" id="PTHR21600">
    <property type="entry name" value="MITOCHONDRIAL RNA PSEUDOURIDINE SYNTHASE"/>
    <property type="match status" value="1"/>
</dbReference>
<dbReference type="EMBL" id="CP003345">
    <property type="protein sequence ID" value="AFM04109.1"/>
    <property type="molecule type" value="Genomic_DNA"/>
</dbReference>
<comment type="similarity">
    <text evidence="1">Belongs to the pseudouridine synthase RluA family.</text>
</comment>
<dbReference type="InterPro" id="IPR050188">
    <property type="entry name" value="RluA_PseudoU_synthase"/>
</dbReference>
<dbReference type="AlphaFoldDB" id="I4AJH4"/>
<dbReference type="InterPro" id="IPR006145">
    <property type="entry name" value="PsdUridine_synth_RsuA/RluA"/>
</dbReference>
<sequence length="240" mass="27529">MKRYKLSDLVIFENDDYLIVEKPPFLSSLDERLGNAMNLLQIVRTELPEAKLGHRLDKETSGAVAIAKHFEAYRHLSIQFQERQVEKVYHAIAVGVHDFKEEAVEVPLHKMKNGLSAVNYKQGKPSLTFFSTLEAFRHYTLLECRPITGRLHQIRVHAQVLGAPLVADKAYGGKDLFLSEIKRKKFNLKKWEEELPLMQRVALHAKELGFKGLNGEDIKAVTKYPKDFSALLRQLGKFDM</sequence>
<dbReference type="SUPFAM" id="SSF55120">
    <property type="entry name" value="Pseudouridine synthase"/>
    <property type="match status" value="1"/>
</dbReference>
<dbReference type="KEGG" id="fli:Fleli_1701"/>
<dbReference type="GO" id="GO:0000455">
    <property type="term" value="P:enzyme-directed rRNA pseudouridine synthesis"/>
    <property type="evidence" value="ECO:0007669"/>
    <property type="project" value="TreeGrafter"/>
</dbReference>
<dbReference type="GO" id="GO:0003723">
    <property type="term" value="F:RNA binding"/>
    <property type="evidence" value="ECO:0007669"/>
    <property type="project" value="InterPro"/>
</dbReference>
<reference evidence="4" key="1">
    <citation type="submission" date="2012-06" db="EMBL/GenBank/DDBJ databases">
        <title>The complete genome of Flexibacter litoralis DSM 6794.</title>
        <authorList>
            <person name="Lucas S."/>
            <person name="Copeland A."/>
            <person name="Lapidus A."/>
            <person name="Glavina del Rio T."/>
            <person name="Dalin E."/>
            <person name="Tice H."/>
            <person name="Bruce D."/>
            <person name="Goodwin L."/>
            <person name="Pitluck S."/>
            <person name="Peters L."/>
            <person name="Ovchinnikova G."/>
            <person name="Lu M."/>
            <person name="Kyrpides N."/>
            <person name="Mavromatis K."/>
            <person name="Ivanova N."/>
            <person name="Brettin T."/>
            <person name="Detter J.C."/>
            <person name="Han C."/>
            <person name="Larimer F."/>
            <person name="Land M."/>
            <person name="Hauser L."/>
            <person name="Markowitz V."/>
            <person name="Cheng J.-F."/>
            <person name="Hugenholtz P."/>
            <person name="Woyke T."/>
            <person name="Wu D."/>
            <person name="Spring S."/>
            <person name="Lang E."/>
            <person name="Kopitz M."/>
            <person name="Brambilla E."/>
            <person name="Klenk H.-P."/>
            <person name="Eisen J.A."/>
        </authorList>
    </citation>
    <scope>NUCLEOTIDE SEQUENCE [LARGE SCALE GENOMIC DNA]</scope>
    <source>
        <strain evidence="4">ATCC 23117 / DSM 6794 / NBRC 15988 / NCIMB 1366 / Sio-4</strain>
    </source>
</reference>
<protein>
    <submittedName>
        <fullName evidence="3">23S RNA-specific pseudouridylate synthase</fullName>
    </submittedName>
</protein>
<evidence type="ECO:0000256" key="1">
    <source>
        <dbReference type="ARBA" id="ARBA00010876"/>
    </source>
</evidence>
<dbReference type="STRING" id="880071.Fleli_1701"/>
<gene>
    <name evidence="3" type="ordered locus">Fleli_1701</name>
</gene>
<dbReference type="Gene3D" id="3.30.2350.10">
    <property type="entry name" value="Pseudouridine synthase"/>
    <property type="match status" value="1"/>
</dbReference>
<dbReference type="HOGENOM" id="CLU_016902_11_3_10"/>
<dbReference type="OrthoDB" id="9807829at2"/>
<accession>I4AJH4</accession>
<dbReference type="CDD" id="cd02869">
    <property type="entry name" value="PseudoU_synth_RluA_like"/>
    <property type="match status" value="1"/>
</dbReference>
<dbReference type="PANTHER" id="PTHR21600:SF87">
    <property type="entry name" value="RNA PSEUDOURIDYLATE SYNTHASE DOMAIN-CONTAINING PROTEIN 1"/>
    <property type="match status" value="1"/>
</dbReference>